<accession>A0ABS6FT13</accession>
<dbReference type="RefSeq" id="WP_216478879.1">
    <property type="nucleotide sequence ID" value="NZ_JAHLQJ010000008.1"/>
</dbReference>
<name>A0ABS6FT13_9BACL</name>
<organism evidence="1 2">
    <name type="scientific">Paenibacillus brevis</name>
    <dbReference type="NCBI Taxonomy" id="2841508"/>
    <lineage>
        <taxon>Bacteria</taxon>
        <taxon>Bacillati</taxon>
        <taxon>Bacillota</taxon>
        <taxon>Bacilli</taxon>
        <taxon>Bacillales</taxon>
        <taxon>Paenibacillaceae</taxon>
        <taxon>Paenibacillus</taxon>
    </lineage>
</organism>
<dbReference type="Proteomes" id="UP000743001">
    <property type="component" value="Unassembled WGS sequence"/>
</dbReference>
<dbReference type="InterPro" id="IPR051468">
    <property type="entry name" value="Fungal_SecMetab_SDRs"/>
</dbReference>
<dbReference type="Pfam" id="PF00106">
    <property type="entry name" value="adh_short"/>
    <property type="match status" value="1"/>
</dbReference>
<dbReference type="InterPro" id="IPR002347">
    <property type="entry name" value="SDR_fam"/>
</dbReference>
<dbReference type="CDD" id="cd05325">
    <property type="entry name" value="carb_red_sniffer_like_SDR_c"/>
    <property type="match status" value="1"/>
</dbReference>
<dbReference type="EMBL" id="JAHLQJ010000008">
    <property type="protein sequence ID" value="MBU5672286.1"/>
    <property type="molecule type" value="Genomic_DNA"/>
</dbReference>
<evidence type="ECO:0000313" key="2">
    <source>
        <dbReference type="Proteomes" id="UP000743001"/>
    </source>
</evidence>
<keyword evidence="2" id="KW-1185">Reference proteome</keyword>
<sequence length="243" mass="26623">MKIHTAMVTGADHGLGLALVKGLLEEGATVFAGQFRPEEDGLGTLAGQYGERLKIVALDIGSTDSVRAAAAVIASRTERLDLLINNAGILGDTESTIYDELDYDEMLRVFNVNSLGPLRMIQFLLPLILQSEGKFIVNISSEAGSIGQNWRSSWFAYTMSKAALNMESNVVHAALKESGAEVLLIHPGWMQTYMRDTLDSQAELLPEESAAKIIRLILERVGRGGEIRKEPEYIDIHGKPLPW</sequence>
<comment type="caution">
    <text evidence="1">The sequence shown here is derived from an EMBL/GenBank/DDBJ whole genome shotgun (WGS) entry which is preliminary data.</text>
</comment>
<dbReference type="PANTHER" id="PTHR43544:SF12">
    <property type="entry name" value="NAD(P)-BINDING ROSSMANN-FOLD SUPERFAMILY PROTEIN"/>
    <property type="match status" value="1"/>
</dbReference>
<reference evidence="1 2" key="1">
    <citation type="submission" date="2021-06" db="EMBL/GenBank/DDBJ databases">
        <authorList>
            <person name="Sun Q."/>
            <person name="Li D."/>
        </authorList>
    </citation>
    <scope>NUCLEOTIDE SEQUENCE [LARGE SCALE GENOMIC DNA]</scope>
    <source>
        <strain evidence="1 2">MSJ-6</strain>
    </source>
</reference>
<proteinExistence type="predicted"/>
<protein>
    <submittedName>
        <fullName evidence="1">SDR family oxidoreductase</fullName>
    </submittedName>
</protein>
<evidence type="ECO:0000313" key="1">
    <source>
        <dbReference type="EMBL" id="MBU5672286.1"/>
    </source>
</evidence>
<gene>
    <name evidence="1" type="ORF">KQJ23_10675</name>
</gene>
<dbReference type="PANTHER" id="PTHR43544">
    <property type="entry name" value="SHORT-CHAIN DEHYDROGENASE/REDUCTASE"/>
    <property type="match status" value="1"/>
</dbReference>